<dbReference type="EMBL" id="JAVFKN010000031">
    <property type="protein sequence ID" value="MDQ5770476.1"/>
    <property type="molecule type" value="Genomic_DNA"/>
</dbReference>
<evidence type="ECO:0000313" key="4">
    <source>
        <dbReference type="EMBL" id="WML86846.1"/>
    </source>
</evidence>
<dbReference type="InterPro" id="IPR015330">
    <property type="entry name" value="DNA_primase/pol_bifunc_N"/>
</dbReference>
<dbReference type="Proteomes" id="UP001223336">
    <property type="component" value="Unassembled WGS sequence"/>
</dbReference>
<dbReference type="CDD" id="cd04859">
    <property type="entry name" value="Prim_Pol"/>
    <property type="match status" value="1"/>
</dbReference>
<protein>
    <submittedName>
        <fullName evidence="4">Bifunctional DNA primase/polymerase</fullName>
    </submittedName>
</protein>
<sequence length="894" mass="99019">MNNHIDQTTENTTLNAALNYIAHGFPVFPLRKHLKTPLPSTKGFKDASLNPEQVQQWFSGNEGYNIGIATGNGLVVIDLDTKKGVNGLESLAVLEQTHGQLPPTLTALTPSGGEHRFYRYHVAIDIRSNAGQVGKGIDIRANGGYVVGVPSHTEANADKQGRTATGTYRYTNPSAAIADLPTEWLALLVMGKKDRKPQPERASAPEHREYPHDKRLAELQDALTHIDPQPHDDWVKVGMALYSLGNEGLSLWERWSSTANNYDPKEIPKRWKSFNNTAVNVESVFHMAAAAGWQNPAKGRKPDRETRQPPPDSGASPTSIIDTALTLAEEGDFSGILSTAFTDAVRKVRAQDNDYYLLKIKSRLKKLKAVPITLGDLDKLTAPPKQPKQRYTEQTDDSDGGQPRQGKADLFIEMVNRWANELFMDESGRAYASFMLEPINPETGELMPAHRQVWALESKQFRGKASKEFRKRFGTVAGETAMKEALDIIAAEADESPRQPVYLRYAPIPDNGGVYVDLCSDLWEVVEITPQGWRVIPGADCKVKFRRAQNSKPLPTPEHGGAIADFWQHVNIPGEDSRLLVLAWLLDAMRVNTHYPVLELIAGQGSAKSTTQERLRALIDPNTVSLRIEPRSNQDLSVSAISNHVISLNNLSHLSTATQDFMCSISTGGGDAARKLYTTDDEAAWDTKRPIVMNGINQLVTRPDLADRTICIELPKIEYVDDATLTAAWEQDYPKLVGALYTLLSGALRELPSVKLAKNPRLGDFGKLGVAMVKALNQDADFLAAYNRNRDEVVRRGVESSPVALALVARIRAKGEFEGSLTKLMEALEEFKPLHYDKTVWPKSARGLGELLRRLAPALLVYSIEVEALKRAENSIPYRIRKLDKQSDTVVTEL</sequence>
<organism evidence="4">
    <name type="scientific">Thiothrix subterranea</name>
    <dbReference type="NCBI Taxonomy" id="2735563"/>
    <lineage>
        <taxon>Bacteria</taxon>
        <taxon>Pseudomonadati</taxon>
        <taxon>Pseudomonadota</taxon>
        <taxon>Gammaproteobacteria</taxon>
        <taxon>Thiotrichales</taxon>
        <taxon>Thiotrichaceae</taxon>
        <taxon>Thiothrix</taxon>
    </lineage>
</organism>
<gene>
    <name evidence="3" type="ORF">RCC75_18255</name>
    <name evidence="4" type="ORF">RCG00_21510</name>
</gene>
<evidence type="ECO:0000313" key="3">
    <source>
        <dbReference type="EMBL" id="MDQ5770476.1"/>
    </source>
</evidence>
<evidence type="ECO:0000313" key="5">
    <source>
        <dbReference type="Proteomes" id="UP001223336"/>
    </source>
</evidence>
<feature type="region of interest" description="Disordered" evidence="1">
    <location>
        <begin position="377"/>
        <end position="405"/>
    </location>
</feature>
<reference evidence="4 5" key="1">
    <citation type="submission" date="2023-08" db="EMBL/GenBank/DDBJ databases">
        <title>New molecular markers tilS and rpoB for phylogenetic and monitoring studies of the genus Thiothrix biodiversity.</title>
        <authorList>
            <person name="Ravin N.V."/>
            <person name="Smolyakov D."/>
            <person name="Markov N.D."/>
            <person name="Beletsky A.V."/>
            <person name="Mardanov A.V."/>
            <person name="Rudenko T.S."/>
            <person name="Grabovich M.Y."/>
        </authorList>
    </citation>
    <scope>NUCLEOTIDE SEQUENCE</scope>
    <source>
        <strain evidence="4">DNT52</strain>
        <strain evidence="3 5">H33</strain>
    </source>
</reference>
<dbReference type="InterPro" id="IPR014819">
    <property type="entry name" value="PriCT_2"/>
</dbReference>
<dbReference type="Pfam" id="PF09250">
    <property type="entry name" value="Prim-Pol"/>
    <property type="match status" value="1"/>
</dbReference>
<feature type="domain" description="DNA primase/polymerase bifunctional N-terminal" evidence="2">
    <location>
        <begin position="17"/>
        <end position="185"/>
    </location>
</feature>
<dbReference type="RefSeq" id="WP_308136180.1">
    <property type="nucleotide sequence ID" value="NZ_CP133217.1"/>
</dbReference>
<keyword evidence="5" id="KW-1185">Reference proteome</keyword>
<dbReference type="EMBL" id="CP133217">
    <property type="protein sequence ID" value="WML86846.1"/>
    <property type="molecule type" value="Genomic_DNA"/>
</dbReference>
<evidence type="ECO:0000259" key="2">
    <source>
        <dbReference type="SMART" id="SM00943"/>
    </source>
</evidence>
<dbReference type="GO" id="GO:0016817">
    <property type="term" value="F:hydrolase activity, acting on acid anhydrides"/>
    <property type="evidence" value="ECO:0007669"/>
    <property type="project" value="InterPro"/>
</dbReference>
<dbReference type="SUPFAM" id="SSF56747">
    <property type="entry name" value="Prim-pol domain"/>
    <property type="match status" value="1"/>
</dbReference>
<name>A0AA51MPF0_9GAMM</name>
<evidence type="ECO:0000256" key="1">
    <source>
        <dbReference type="SAM" id="MobiDB-lite"/>
    </source>
</evidence>
<dbReference type="Proteomes" id="UP001229862">
    <property type="component" value="Chromosome"/>
</dbReference>
<dbReference type="Gene3D" id="3.30.720.160">
    <property type="entry name" value="Bifunctional DNA primase/polymerase, N-terminal"/>
    <property type="match status" value="1"/>
</dbReference>
<dbReference type="Pfam" id="PF08707">
    <property type="entry name" value="PriCT_2"/>
    <property type="match status" value="1"/>
</dbReference>
<accession>A0AA51MPF0</accession>
<dbReference type="AlphaFoldDB" id="A0AA51MPF0"/>
<proteinExistence type="predicted"/>
<dbReference type="SMART" id="SM00943">
    <property type="entry name" value="Prim-Pol"/>
    <property type="match status" value="1"/>
</dbReference>
<feature type="region of interest" description="Disordered" evidence="1">
    <location>
        <begin position="292"/>
        <end position="319"/>
    </location>
</feature>